<dbReference type="PANTHER" id="PTHR11070">
    <property type="entry name" value="UVRD / RECB / PCRA DNA HELICASE FAMILY MEMBER"/>
    <property type="match status" value="1"/>
</dbReference>
<dbReference type="InterPro" id="IPR011528">
    <property type="entry name" value="NERD"/>
</dbReference>
<dbReference type="InterPro" id="IPR000212">
    <property type="entry name" value="DNA_helicase_UvrD/REP"/>
</dbReference>
<reference evidence="4 5" key="1">
    <citation type="submission" date="2021-01" db="EMBL/GenBank/DDBJ databases">
        <title>Roseomonas sp. nov, a bacterium isolated from an oil production mixture in Yumen Oilfield.</title>
        <authorList>
            <person name="Wu D."/>
        </authorList>
    </citation>
    <scope>NUCLEOTIDE SEQUENCE [LARGE SCALE GENOMIC DNA]</scope>
    <source>
        <strain evidence="4 5">ROY-5-3</strain>
    </source>
</reference>
<feature type="domain" description="NERD" evidence="2">
    <location>
        <begin position="17"/>
        <end position="115"/>
    </location>
</feature>
<name>A0ABS6H9D4_9PROT</name>
<accession>A0ABS6H9D4</accession>
<sequence>MARMYPDVPSGDLEHSSEEPVYVALRDQLGDDYAVLHSYPWLRPWRGDALLEGEADFVVLHPQRGILVLEVKGGETIRHDGRRWFRSTSRGPEEFQDPFVQARNNMHALLDIVRERSGRRLSKEDVAHGYAVVFPHLDYDGSPPPHADKAIIISRKHLPMMAQAIEAAYGAWTDAASGSKPLRQEQYRMLLHDCLMPKFRVFRPVGPDISKAAERLLELTETQAQVFEGLYVEHRVLVEGVAGSGKTFLALHRAMAFAREGKRTLFVCYNKELAAWLRVQVEEDPTTAGFGRLLTVKHFHSLAADLARDADIEFRPQSGREPTDSFWNDEVPDLIEQAILNLGDAAKFDAIVVDEAQDFCLGWWYALTNSVLSQPDGPLYAFLDPHQSLRGEVQWPDVVFGARFKLTINCRNTQRIATASASVLSLTPHVFKRAPLGGALRVLRAGSDRQQKGLVLQELRSLLQREGVTPNQIAVIGPAAKDKGSLADVRDIDGVPLVTSALTWRTGGGVLVTTARSFKGLEAEVVILYDLGGFGALFKREDLYVSCTRAKVLLVAVVHGDQCREVIAAAQAASEAER</sequence>
<evidence type="ECO:0000256" key="1">
    <source>
        <dbReference type="ARBA" id="ARBA00034923"/>
    </source>
</evidence>
<dbReference type="RefSeq" id="WP_216875676.1">
    <property type="nucleotide sequence ID" value="NZ_JAERQM010000003.1"/>
</dbReference>
<evidence type="ECO:0000259" key="2">
    <source>
        <dbReference type="Pfam" id="PF08378"/>
    </source>
</evidence>
<organism evidence="4 5">
    <name type="scientific">Falsiroseomonas oleicola</name>
    <dbReference type="NCBI Taxonomy" id="2801474"/>
    <lineage>
        <taxon>Bacteria</taxon>
        <taxon>Pseudomonadati</taxon>
        <taxon>Pseudomonadota</taxon>
        <taxon>Alphaproteobacteria</taxon>
        <taxon>Acetobacterales</taxon>
        <taxon>Roseomonadaceae</taxon>
        <taxon>Falsiroseomonas</taxon>
    </lineage>
</organism>
<keyword evidence="5" id="KW-1185">Reference proteome</keyword>
<dbReference type="PANTHER" id="PTHR11070:SF2">
    <property type="entry name" value="ATP-DEPENDENT DNA HELICASE SRS2"/>
    <property type="match status" value="1"/>
</dbReference>
<comment type="caution">
    <text evidence="4">The sequence shown here is derived from an EMBL/GenBank/DDBJ whole genome shotgun (WGS) entry which is preliminary data.</text>
</comment>
<gene>
    <name evidence="4" type="ORF">JJQ90_11940</name>
</gene>
<evidence type="ECO:0000259" key="3">
    <source>
        <dbReference type="Pfam" id="PF09848"/>
    </source>
</evidence>
<dbReference type="Pfam" id="PF08378">
    <property type="entry name" value="NERD"/>
    <property type="match status" value="1"/>
</dbReference>
<dbReference type="EMBL" id="JAERQM010000003">
    <property type="protein sequence ID" value="MBU8544422.1"/>
    <property type="molecule type" value="Genomic_DNA"/>
</dbReference>
<proteinExistence type="predicted"/>
<dbReference type="Proteomes" id="UP000689967">
    <property type="component" value="Unassembled WGS sequence"/>
</dbReference>
<evidence type="ECO:0000313" key="4">
    <source>
        <dbReference type="EMBL" id="MBU8544422.1"/>
    </source>
</evidence>
<protein>
    <recommendedName>
        <fullName evidence="1">DNA 3'-5' helicase II</fullName>
    </recommendedName>
</protein>
<evidence type="ECO:0000313" key="5">
    <source>
        <dbReference type="Proteomes" id="UP000689967"/>
    </source>
</evidence>
<dbReference type="InterPro" id="IPR018647">
    <property type="entry name" value="SLFN_3-like_DNA/RNA_helicase"/>
</dbReference>
<feature type="domain" description="Schlafen group 3-like DNA/RNA helicase" evidence="3">
    <location>
        <begin position="236"/>
        <end position="357"/>
    </location>
</feature>
<dbReference type="Pfam" id="PF09848">
    <property type="entry name" value="SLFN-g3_helicase"/>
    <property type="match status" value="1"/>
</dbReference>